<name>A0A7V2ZHR6_9BACT</name>
<comment type="caution">
    <text evidence="1">The sequence shown here is derived from an EMBL/GenBank/DDBJ whole genome shotgun (WGS) entry which is preliminary data.</text>
</comment>
<dbReference type="Pfam" id="PF13189">
    <property type="entry name" value="Cytidylate_kin2"/>
    <property type="match status" value="1"/>
</dbReference>
<proteinExistence type="predicted"/>
<dbReference type="Gene3D" id="3.40.50.300">
    <property type="entry name" value="P-loop containing nucleotide triphosphate hydrolases"/>
    <property type="match status" value="1"/>
</dbReference>
<reference evidence="1" key="1">
    <citation type="journal article" date="2020" name="mSystems">
        <title>Genome- and Community-Level Interaction Insights into Carbon Utilization and Element Cycling Functions of Hydrothermarchaeota in Hydrothermal Sediment.</title>
        <authorList>
            <person name="Zhou Z."/>
            <person name="Liu Y."/>
            <person name="Xu W."/>
            <person name="Pan J."/>
            <person name="Luo Z.H."/>
            <person name="Li M."/>
        </authorList>
    </citation>
    <scope>NUCLEOTIDE SEQUENCE [LARGE SCALE GENOMIC DNA]</scope>
    <source>
        <strain evidence="1">SpSt-479</strain>
    </source>
</reference>
<dbReference type="AlphaFoldDB" id="A0A7V2ZHR6"/>
<keyword evidence="1" id="KW-0808">Transferase</keyword>
<dbReference type="EMBL" id="DSUJ01000002">
    <property type="protein sequence ID" value="HFI90141.1"/>
    <property type="molecule type" value="Genomic_DNA"/>
</dbReference>
<evidence type="ECO:0000313" key="1">
    <source>
        <dbReference type="EMBL" id="HFI90141.1"/>
    </source>
</evidence>
<dbReference type="InterPro" id="IPR027417">
    <property type="entry name" value="P-loop_NTPase"/>
</dbReference>
<organism evidence="1">
    <name type="scientific">Ignavibacterium album</name>
    <dbReference type="NCBI Taxonomy" id="591197"/>
    <lineage>
        <taxon>Bacteria</taxon>
        <taxon>Pseudomonadati</taxon>
        <taxon>Ignavibacteriota</taxon>
        <taxon>Ignavibacteria</taxon>
        <taxon>Ignavibacteriales</taxon>
        <taxon>Ignavibacteriaceae</taxon>
        <taxon>Ignavibacterium</taxon>
    </lineage>
</organism>
<accession>A0A7V2ZHR6</accession>
<protein>
    <submittedName>
        <fullName evidence="1">Cytidylate kinase-like family protein</fullName>
    </submittedName>
</protein>
<dbReference type="GO" id="GO:0016301">
    <property type="term" value="F:kinase activity"/>
    <property type="evidence" value="ECO:0007669"/>
    <property type="project" value="UniProtKB-KW"/>
</dbReference>
<sequence length="238" mass="27438">MLTLGAYEKCKRYIESHSKESKEPSRKRELFPCITISRQTGAGSYEVSEKLIKILDEESKESEQTWTYFNKELIQKVIEDHNLPSIVSNYLAESKYQHINDAVYELLGVKPSDWTLLHKTTETILQIARMGKAIIVGRGGNVITSKLPNAFHIRLVAPLETRIRHVQEVFGFSKQQAMEYIEKEDKSRKKYLKTHFFRDPEDPTLYHLILNTGALTYKEAAEIIAASLKIKFPGSFRN</sequence>
<keyword evidence="1" id="KW-0418">Kinase</keyword>
<gene>
    <name evidence="1" type="ORF">ENS31_01275</name>
</gene>